<dbReference type="Pfam" id="PF00701">
    <property type="entry name" value="DHDPS"/>
    <property type="match status" value="1"/>
</dbReference>
<dbReference type="AlphaFoldDB" id="X1V514"/>
<evidence type="ECO:0008006" key="2">
    <source>
        <dbReference type="Google" id="ProtNLM"/>
    </source>
</evidence>
<dbReference type="SUPFAM" id="SSF51569">
    <property type="entry name" value="Aldolase"/>
    <property type="match status" value="1"/>
</dbReference>
<accession>X1V514</accession>
<organism evidence="1">
    <name type="scientific">marine sediment metagenome</name>
    <dbReference type="NCBI Taxonomy" id="412755"/>
    <lineage>
        <taxon>unclassified sequences</taxon>
        <taxon>metagenomes</taxon>
        <taxon>ecological metagenomes</taxon>
    </lineage>
</organism>
<dbReference type="GO" id="GO:0019262">
    <property type="term" value="P:N-acetylneuraminate catabolic process"/>
    <property type="evidence" value="ECO:0007669"/>
    <property type="project" value="TreeGrafter"/>
</dbReference>
<dbReference type="GO" id="GO:0008747">
    <property type="term" value="F:N-acetylneuraminate lyase activity"/>
    <property type="evidence" value="ECO:0007669"/>
    <property type="project" value="TreeGrafter"/>
</dbReference>
<reference evidence="1" key="1">
    <citation type="journal article" date="2014" name="Front. Microbiol.">
        <title>High frequency of phylogenetically diverse reductive dehalogenase-homologous genes in deep subseafloor sedimentary metagenomes.</title>
        <authorList>
            <person name="Kawai M."/>
            <person name="Futagami T."/>
            <person name="Toyoda A."/>
            <person name="Takaki Y."/>
            <person name="Nishi S."/>
            <person name="Hori S."/>
            <person name="Arai W."/>
            <person name="Tsubouchi T."/>
            <person name="Morono Y."/>
            <person name="Uchiyama I."/>
            <person name="Ito T."/>
            <person name="Fujiyama A."/>
            <person name="Inagaki F."/>
            <person name="Takami H."/>
        </authorList>
    </citation>
    <scope>NUCLEOTIDE SEQUENCE</scope>
    <source>
        <strain evidence="1">Expedition CK06-06</strain>
    </source>
</reference>
<dbReference type="GO" id="GO:0005829">
    <property type="term" value="C:cytosol"/>
    <property type="evidence" value="ECO:0007669"/>
    <property type="project" value="TreeGrafter"/>
</dbReference>
<feature type="non-terminal residue" evidence="1">
    <location>
        <position position="230"/>
    </location>
</feature>
<dbReference type="InterPro" id="IPR013785">
    <property type="entry name" value="Aldolase_TIM"/>
</dbReference>
<dbReference type="EMBL" id="BARW01025648">
    <property type="protein sequence ID" value="GAJ10877.1"/>
    <property type="molecule type" value="Genomic_DNA"/>
</dbReference>
<dbReference type="SMART" id="SM01130">
    <property type="entry name" value="DHDPS"/>
    <property type="match status" value="1"/>
</dbReference>
<dbReference type="Gene3D" id="3.20.20.70">
    <property type="entry name" value="Aldolase class I"/>
    <property type="match status" value="1"/>
</dbReference>
<protein>
    <recommendedName>
        <fullName evidence="2">Dihydrodipicolinate synthase</fullName>
    </recommendedName>
</protein>
<evidence type="ECO:0000313" key="1">
    <source>
        <dbReference type="EMBL" id="GAJ10877.1"/>
    </source>
</evidence>
<proteinExistence type="predicted"/>
<name>X1V514_9ZZZZ</name>
<dbReference type="PRINTS" id="PR00146">
    <property type="entry name" value="DHPICSNTHASE"/>
</dbReference>
<dbReference type="PANTHER" id="PTHR42849">
    <property type="entry name" value="N-ACETYLNEURAMINATE LYASE"/>
    <property type="match status" value="1"/>
</dbReference>
<sequence>MSMTAKEFKNRLKGIVPVQFCPYTKEGELDVEGLRENTQFLLDFAKDGNKDVVLMTNGSTTECYANSIEEQKMVIKTVVDTIAGKLPVVAGVSQPAPRLTIEMAKYAEEVGVDCAMVVPPYYHHASKEGMYRYYQEVADAVNIGIMIYNNADVSGTLIPPDLMARLAKIDNIVATKDNSPNAADYAFKALMIDPEDMILINGLGEIQYVGSAAYGLKYRGFVNFIGNFAL</sequence>
<comment type="caution">
    <text evidence="1">The sequence shown here is derived from an EMBL/GenBank/DDBJ whole genome shotgun (WGS) entry which is preliminary data.</text>
</comment>
<gene>
    <name evidence="1" type="ORF">S12H4_41988</name>
</gene>
<dbReference type="PANTHER" id="PTHR42849:SF1">
    <property type="entry name" value="N-ACETYLNEURAMINATE LYASE"/>
    <property type="match status" value="1"/>
</dbReference>
<dbReference type="CDD" id="cd00408">
    <property type="entry name" value="DHDPS-like"/>
    <property type="match status" value="1"/>
</dbReference>
<dbReference type="InterPro" id="IPR002220">
    <property type="entry name" value="DapA-like"/>
</dbReference>